<keyword evidence="3" id="KW-1185">Reference proteome</keyword>
<name>A0A3S0CF15_9BACL</name>
<evidence type="ECO:0000313" key="3">
    <source>
        <dbReference type="Proteomes" id="UP000276128"/>
    </source>
</evidence>
<accession>A0A3S0CF15</accession>
<dbReference type="AlphaFoldDB" id="A0A3S0CF15"/>
<dbReference type="SUPFAM" id="SSF49785">
    <property type="entry name" value="Galactose-binding domain-like"/>
    <property type="match status" value="1"/>
</dbReference>
<dbReference type="Gene3D" id="2.60.120.260">
    <property type="entry name" value="Galactose-binding domain-like"/>
    <property type="match status" value="1"/>
</dbReference>
<evidence type="ECO:0000313" key="2">
    <source>
        <dbReference type="EMBL" id="RTE11239.1"/>
    </source>
</evidence>
<gene>
    <name evidence="2" type="ORF">EJQ19_02855</name>
</gene>
<feature type="domain" description="F5/8 type C" evidence="1">
    <location>
        <begin position="1"/>
        <end position="140"/>
    </location>
</feature>
<dbReference type="PROSITE" id="PS50022">
    <property type="entry name" value="FA58C_3"/>
    <property type="match status" value="1"/>
</dbReference>
<dbReference type="OrthoDB" id="5488826at2"/>
<dbReference type="Pfam" id="PF00754">
    <property type="entry name" value="F5_F8_type_C"/>
    <property type="match status" value="1"/>
</dbReference>
<protein>
    <submittedName>
        <fullName evidence="2">Discoidin domain-containing protein</fullName>
    </submittedName>
</protein>
<dbReference type="EMBL" id="RXHU01000011">
    <property type="protein sequence ID" value="RTE11239.1"/>
    <property type="molecule type" value="Genomic_DNA"/>
</dbReference>
<dbReference type="InterPro" id="IPR011050">
    <property type="entry name" value="Pectin_lyase_fold/virulence"/>
</dbReference>
<organism evidence="2 3">
    <name type="scientific">Paenibacillus whitsoniae</name>
    <dbReference type="NCBI Taxonomy" id="2496558"/>
    <lineage>
        <taxon>Bacteria</taxon>
        <taxon>Bacillati</taxon>
        <taxon>Bacillota</taxon>
        <taxon>Bacilli</taxon>
        <taxon>Bacillales</taxon>
        <taxon>Paenibacillaceae</taxon>
        <taxon>Paenibacillus</taxon>
    </lineage>
</organism>
<dbReference type="InterPro" id="IPR000421">
    <property type="entry name" value="FA58C"/>
</dbReference>
<evidence type="ECO:0000259" key="1">
    <source>
        <dbReference type="PROSITE" id="PS50022"/>
    </source>
</evidence>
<dbReference type="InterPro" id="IPR008979">
    <property type="entry name" value="Galactose-bd-like_sf"/>
</dbReference>
<dbReference type="Proteomes" id="UP000276128">
    <property type="component" value="Unassembled WGS sequence"/>
</dbReference>
<sequence>MGDQLSNIAFQRPVVCSSDRVYAQGCYAVDGKRDTYWEPLAADRKQHNRVWLTVELDGVTSCNQVVMQLRSGYISGYTILSSIDGVQWAVACRKQTAQSGIGETEKAVFPRVQARFVKIEFEIYDTDRDFQLVELAAIDDVALPSGPLLERLVMTDEAGRAYQPDDTLSMLAGGKTTLTVRGVLTNGEEADLSQAHVTVACTNPEIAEMQGNLILRAHQEGIAQLRAVATLQGVVVEHRFFLDVQDRSLRPADVWLTHPKLVMEIGHPALLSAGSDFPVLHIRAEQHVTVKTEMINLSSGCILADLQERIVERHSTYSMIYPGKVAEPGLYQIRVILTTPAGISRDNFYFTVQEQNLVAKGYSRIVYPDASGKLAYVPDYKGNRVLDFSNSGYGGGGVGLPLVAPAVEIEPIAGDNTAYIQGAIDRVAALPLSADGFRGAVLLKRGTYPVSGSLLLSASGIVLRGEGAGEEGTLLCATGTAQRDVIEVRGIGEARLLAETMTRVTDLYVPVGTRTLHLEDTGCFQVGDTVKVLRYGNERWIHAIGMDAMRQRPVAGGTKPWEPFELSFERVITAIQGQAITVDAPIACAIESIWGGGAVVKVQDSGRIEQVGVECMRVDVEFDASVTDSRIDGNEAEETYLADERHAINLISMDHIQNGWVRDVVGFHLQHALVQVGRNSKWITIQDCAVYDFVSIITGGRRYAYHLMGELTLVMRAYSERARHAFAVDSRVAGPNVFLHCESHADYNTSEPHHRWSVGCLYDNVKGRIHIQDRGYLGSGQGWAGANYVTWNTRQELVSQQPPTAQNYAIGHVGAKGKALFPNAYDDRPRREAFWDRCGAHVSPRSLYIQQLQDRLGAGVERFLQQDTRLVEGGSTHEAAH</sequence>
<comment type="caution">
    <text evidence="2">The sequence shown here is derived from an EMBL/GenBank/DDBJ whole genome shotgun (WGS) entry which is preliminary data.</text>
</comment>
<dbReference type="RefSeq" id="WP_126139690.1">
    <property type="nucleotide sequence ID" value="NZ_RXHU01000011.1"/>
</dbReference>
<reference evidence="2 3" key="1">
    <citation type="submission" date="2018-12" db="EMBL/GenBank/DDBJ databases">
        <title>Bacillus ochoae sp. nov., Paenibacillus whitsoniae sp. nov., Paenibacillus spiritus sp. nov. Isolated from the Mars Exploration Rover during spacecraft assembly.</title>
        <authorList>
            <person name="Seuylemezian A."/>
            <person name="Vaishampayan P."/>
        </authorList>
    </citation>
    <scope>NUCLEOTIDE SEQUENCE [LARGE SCALE GENOMIC DNA]</scope>
    <source>
        <strain evidence="2 3">MER 54</strain>
    </source>
</reference>
<dbReference type="InterPro" id="IPR012334">
    <property type="entry name" value="Pectin_lyas_fold"/>
</dbReference>
<dbReference type="Gene3D" id="2.160.20.10">
    <property type="entry name" value="Single-stranded right-handed beta-helix, Pectin lyase-like"/>
    <property type="match status" value="1"/>
</dbReference>
<proteinExistence type="predicted"/>
<dbReference type="SUPFAM" id="SSF51126">
    <property type="entry name" value="Pectin lyase-like"/>
    <property type="match status" value="1"/>
</dbReference>